<sequence length="244" mass="28823">MQDMMTLVNEQDQVLGPISKLQGHLLPKKEGEKSELHRAFSLLLFNSKNELLLQQRAMKKITFPGRWTNTCCSHNAHVPNELEEEPHYIGMRRAAIRRTQFELGIHDLQTDDLRVVSRILYYAESCDRFAEHELDYIIFAKKDISLDFQYNRDEIDAVRWVSYLEFEDFLREEQAKADAQRVKGVKNRERDQSVITPWFELLKRKKLMKWWGELIKGSGGQVFESFPREAEQIENFTSKQKITL</sequence>
<comment type="caution">
    <text evidence="7">The sequence shown here is derived from an EMBL/GenBank/DDBJ whole genome shotgun (WGS) entry which is preliminary data.</text>
</comment>
<dbReference type="GO" id="GO:0050992">
    <property type="term" value="P:dimethylallyl diphosphate biosynthetic process"/>
    <property type="evidence" value="ECO:0007669"/>
    <property type="project" value="UniProtKB-UniPathway"/>
</dbReference>
<dbReference type="EC" id="5.3.3.2" evidence="3"/>
<evidence type="ECO:0000313" key="7">
    <source>
        <dbReference type="EMBL" id="TNV77742.1"/>
    </source>
</evidence>
<keyword evidence="4" id="KW-0414">Isoprene biosynthesis</keyword>
<comment type="similarity">
    <text evidence="2">Belongs to the IPP isomerase type 1 family.</text>
</comment>
<dbReference type="PANTHER" id="PTHR10885:SF0">
    <property type="entry name" value="ISOPENTENYL-DIPHOSPHATE DELTA-ISOMERASE"/>
    <property type="match status" value="1"/>
</dbReference>
<accession>A0A8J8NM32</accession>
<dbReference type="OrthoDB" id="510307at2759"/>
<dbReference type="Proteomes" id="UP000785679">
    <property type="component" value="Unassembled WGS sequence"/>
</dbReference>
<gene>
    <name evidence="7" type="ORF">FGO68_gene15237</name>
</gene>
<dbReference type="EMBL" id="RRYP01011421">
    <property type="protein sequence ID" value="TNV77742.1"/>
    <property type="molecule type" value="Genomic_DNA"/>
</dbReference>
<evidence type="ECO:0000256" key="5">
    <source>
        <dbReference type="ARBA" id="ARBA00023235"/>
    </source>
</evidence>
<evidence type="ECO:0000256" key="4">
    <source>
        <dbReference type="ARBA" id="ARBA00023229"/>
    </source>
</evidence>
<evidence type="ECO:0000256" key="2">
    <source>
        <dbReference type="ARBA" id="ARBA00007579"/>
    </source>
</evidence>
<dbReference type="PROSITE" id="PS51462">
    <property type="entry name" value="NUDIX"/>
    <property type="match status" value="1"/>
</dbReference>
<organism evidence="7 8">
    <name type="scientific">Halteria grandinella</name>
    <dbReference type="NCBI Taxonomy" id="5974"/>
    <lineage>
        <taxon>Eukaryota</taxon>
        <taxon>Sar</taxon>
        <taxon>Alveolata</taxon>
        <taxon>Ciliophora</taxon>
        <taxon>Intramacronucleata</taxon>
        <taxon>Spirotrichea</taxon>
        <taxon>Stichotrichia</taxon>
        <taxon>Sporadotrichida</taxon>
        <taxon>Halteriidae</taxon>
        <taxon>Halteria</taxon>
    </lineage>
</organism>
<feature type="domain" description="Nudix hydrolase" evidence="6">
    <location>
        <begin position="35"/>
        <end position="187"/>
    </location>
</feature>
<proteinExistence type="inferred from homology"/>
<protein>
    <recommendedName>
        <fullName evidence="3">isopentenyl-diphosphate Delta-isomerase</fullName>
        <ecNumber evidence="3">5.3.3.2</ecNumber>
    </recommendedName>
</protein>
<dbReference type="PIRSF" id="PIRSF018427">
    <property type="entry name" value="Isopntndiph_ism"/>
    <property type="match status" value="1"/>
</dbReference>
<dbReference type="AlphaFoldDB" id="A0A8J8NM32"/>
<dbReference type="PANTHER" id="PTHR10885">
    <property type="entry name" value="ISOPENTENYL-DIPHOSPHATE DELTA-ISOMERASE"/>
    <property type="match status" value="1"/>
</dbReference>
<dbReference type="GO" id="GO:0005737">
    <property type="term" value="C:cytoplasm"/>
    <property type="evidence" value="ECO:0007669"/>
    <property type="project" value="TreeGrafter"/>
</dbReference>
<name>A0A8J8NM32_HALGN</name>
<dbReference type="GO" id="GO:0004452">
    <property type="term" value="F:isopentenyl-diphosphate delta-isomerase activity"/>
    <property type="evidence" value="ECO:0007669"/>
    <property type="project" value="UniProtKB-EC"/>
</dbReference>
<dbReference type="Pfam" id="PF00293">
    <property type="entry name" value="NUDIX"/>
    <property type="match status" value="1"/>
</dbReference>
<dbReference type="SUPFAM" id="SSF55811">
    <property type="entry name" value="Nudix"/>
    <property type="match status" value="1"/>
</dbReference>
<dbReference type="InterPro" id="IPR011876">
    <property type="entry name" value="IsopentenylPP_isomerase_typ1"/>
</dbReference>
<reference evidence="7" key="1">
    <citation type="submission" date="2019-06" db="EMBL/GenBank/DDBJ databases">
        <authorList>
            <person name="Zheng W."/>
        </authorList>
    </citation>
    <scope>NUCLEOTIDE SEQUENCE</scope>
    <source>
        <strain evidence="7">QDHG01</strain>
    </source>
</reference>
<evidence type="ECO:0000256" key="3">
    <source>
        <dbReference type="ARBA" id="ARBA00012057"/>
    </source>
</evidence>
<keyword evidence="8" id="KW-1185">Reference proteome</keyword>
<evidence type="ECO:0000259" key="6">
    <source>
        <dbReference type="PROSITE" id="PS51462"/>
    </source>
</evidence>
<dbReference type="CDD" id="cd02885">
    <property type="entry name" value="NUDIX_IPP_Isomerase"/>
    <property type="match status" value="1"/>
</dbReference>
<dbReference type="UniPathway" id="UPA00059">
    <property type="reaction ID" value="UER00104"/>
</dbReference>
<evidence type="ECO:0000313" key="8">
    <source>
        <dbReference type="Proteomes" id="UP000785679"/>
    </source>
</evidence>
<evidence type="ECO:0000256" key="1">
    <source>
        <dbReference type="ARBA" id="ARBA00004826"/>
    </source>
</evidence>
<keyword evidence="5" id="KW-0413">Isomerase</keyword>
<comment type="pathway">
    <text evidence="1">Isoprenoid biosynthesis; dimethylallyl diphosphate biosynthesis; dimethylallyl diphosphate from isopentenyl diphosphate: step 1/1.</text>
</comment>
<dbReference type="NCBIfam" id="TIGR02150">
    <property type="entry name" value="IPP_isom_1"/>
    <property type="match status" value="1"/>
</dbReference>
<dbReference type="Gene3D" id="3.90.79.10">
    <property type="entry name" value="Nucleoside Triphosphate Pyrophosphohydrolase"/>
    <property type="match status" value="1"/>
</dbReference>
<dbReference type="GO" id="GO:0009240">
    <property type="term" value="P:isopentenyl diphosphate biosynthetic process"/>
    <property type="evidence" value="ECO:0007669"/>
    <property type="project" value="TreeGrafter"/>
</dbReference>
<dbReference type="InterPro" id="IPR015797">
    <property type="entry name" value="NUDIX_hydrolase-like_dom_sf"/>
</dbReference>
<dbReference type="InterPro" id="IPR000086">
    <property type="entry name" value="NUDIX_hydrolase_dom"/>
</dbReference>